<keyword evidence="7" id="KW-1185">Reference proteome</keyword>
<dbReference type="Gene3D" id="1.10.720.30">
    <property type="entry name" value="SAP domain"/>
    <property type="match status" value="1"/>
</dbReference>
<accession>A0A0M0JQ93</accession>
<dbReference type="InterPro" id="IPR035979">
    <property type="entry name" value="RBD_domain_sf"/>
</dbReference>
<comment type="caution">
    <text evidence="6">The sequence shown here is derived from an EMBL/GenBank/DDBJ whole genome shotgun (WGS) entry which is preliminary data.</text>
</comment>
<dbReference type="PROSITE" id="PS50102">
    <property type="entry name" value="RRM"/>
    <property type="match status" value="1"/>
</dbReference>
<evidence type="ECO:0000259" key="5">
    <source>
        <dbReference type="PROSITE" id="PS50800"/>
    </source>
</evidence>
<dbReference type="Proteomes" id="UP000037460">
    <property type="component" value="Unassembled WGS sequence"/>
</dbReference>
<dbReference type="InterPro" id="IPR052462">
    <property type="entry name" value="SLIRP/GR-RBP-like"/>
</dbReference>
<dbReference type="InterPro" id="IPR003034">
    <property type="entry name" value="SAP_dom"/>
</dbReference>
<feature type="domain" description="RRM" evidence="4">
    <location>
        <begin position="137"/>
        <end position="214"/>
    </location>
</feature>
<evidence type="ECO:0000259" key="4">
    <source>
        <dbReference type="PROSITE" id="PS50102"/>
    </source>
</evidence>
<feature type="compositionally biased region" description="Low complexity" evidence="3">
    <location>
        <begin position="75"/>
        <end position="113"/>
    </location>
</feature>
<sequence>MQAALDRDGLEAMKVPELRAALATQGLDSTGIKRELVDRLMGLDNGATEPTAAPESEVVAPPPTEEAKAEEEHPASSPAPDAAPPLAYAPEGAAAPPEAPELSEAEPAGALEPGPSAVEAALALAPYGNGTTYAPVRKMRRGEFDEFYDHDLRQAFERFGNLVRAEIALDKDTGVSKGFGFVSYSEVAAADAAMAAMNGAMVAGRQIRIEKTSEDGR</sequence>
<dbReference type="Pfam" id="PF02037">
    <property type="entry name" value="SAP"/>
    <property type="match status" value="1"/>
</dbReference>
<dbReference type="SMART" id="SM00360">
    <property type="entry name" value="RRM"/>
    <property type="match status" value="1"/>
</dbReference>
<name>A0A0M0JQ93_9EUKA</name>
<dbReference type="OrthoDB" id="439808at2759"/>
<dbReference type="SUPFAM" id="SSF54928">
    <property type="entry name" value="RNA-binding domain, RBD"/>
    <property type="match status" value="1"/>
</dbReference>
<keyword evidence="1 2" id="KW-0694">RNA-binding</keyword>
<dbReference type="GO" id="GO:0003723">
    <property type="term" value="F:RNA binding"/>
    <property type="evidence" value="ECO:0007669"/>
    <property type="project" value="UniProtKB-UniRule"/>
</dbReference>
<dbReference type="Gene3D" id="3.30.70.330">
    <property type="match status" value="1"/>
</dbReference>
<dbReference type="InterPro" id="IPR000504">
    <property type="entry name" value="RRM_dom"/>
</dbReference>
<evidence type="ECO:0000256" key="2">
    <source>
        <dbReference type="PROSITE-ProRule" id="PRU00176"/>
    </source>
</evidence>
<evidence type="ECO:0000256" key="1">
    <source>
        <dbReference type="ARBA" id="ARBA00022884"/>
    </source>
</evidence>
<protein>
    <submittedName>
        <fullName evidence="6">Uncharacterized protein</fullName>
    </submittedName>
</protein>
<evidence type="ECO:0000313" key="7">
    <source>
        <dbReference type="Proteomes" id="UP000037460"/>
    </source>
</evidence>
<feature type="region of interest" description="Disordered" evidence="3">
    <location>
        <begin position="43"/>
        <end position="113"/>
    </location>
</feature>
<dbReference type="SUPFAM" id="SSF68906">
    <property type="entry name" value="SAP domain"/>
    <property type="match status" value="1"/>
</dbReference>
<dbReference type="Pfam" id="PF00076">
    <property type="entry name" value="RRM_1"/>
    <property type="match status" value="1"/>
</dbReference>
<dbReference type="SMART" id="SM00513">
    <property type="entry name" value="SAP"/>
    <property type="match status" value="1"/>
</dbReference>
<feature type="compositionally biased region" description="Low complexity" evidence="3">
    <location>
        <begin position="49"/>
        <end position="59"/>
    </location>
</feature>
<feature type="compositionally biased region" description="Basic and acidic residues" evidence="3">
    <location>
        <begin position="65"/>
        <end position="74"/>
    </location>
</feature>
<dbReference type="InterPro" id="IPR012677">
    <property type="entry name" value="Nucleotide-bd_a/b_plait_sf"/>
</dbReference>
<dbReference type="InterPro" id="IPR036361">
    <property type="entry name" value="SAP_dom_sf"/>
</dbReference>
<organism evidence="6 7">
    <name type="scientific">Chrysochromulina tobinii</name>
    <dbReference type="NCBI Taxonomy" id="1460289"/>
    <lineage>
        <taxon>Eukaryota</taxon>
        <taxon>Haptista</taxon>
        <taxon>Haptophyta</taxon>
        <taxon>Prymnesiophyceae</taxon>
        <taxon>Prymnesiales</taxon>
        <taxon>Chrysochromulinaceae</taxon>
        <taxon>Chrysochromulina</taxon>
    </lineage>
</organism>
<feature type="domain" description="SAP" evidence="5">
    <location>
        <begin position="10"/>
        <end position="44"/>
    </location>
</feature>
<dbReference type="EMBL" id="JWZX01002517">
    <property type="protein sequence ID" value="KOO28764.1"/>
    <property type="molecule type" value="Genomic_DNA"/>
</dbReference>
<gene>
    <name evidence="6" type="ORF">Ctob_010828</name>
</gene>
<proteinExistence type="predicted"/>
<reference evidence="7" key="1">
    <citation type="journal article" date="2015" name="PLoS Genet.">
        <title>Genome Sequence and Transcriptome Analyses of Chrysochromulina tobin: Metabolic Tools for Enhanced Algal Fitness in the Prominent Order Prymnesiales (Haptophyceae).</title>
        <authorList>
            <person name="Hovde B.T."/>
            <person name="Deodato C.R."/>
            <person name="Hunsperger H.M."/>
            <person name="Ryken S.A."/>
            <person name="Yost W."/>
            <person name="Jha R.K."/>
            <person name="Patterson J."/>
            <person name="Monnat R.J. Jr."/>
            <person name="Barlow S.B."/>
            <person name="Starkenburg S.R."/>
            <person name="Cattolico R.A."/>
        </authorList>
    </citation>
    <scope>NUCLEOTIDE SEQUENCE</scope>
    <source>
        <strain evidence="7">CCMP291</strain>
    </source>
</reference>
<dbReference type="PANTHER" id="PTHR48027">
    <property type="entry name" value="HETEROGENEOUS NUCLEAR RIBONUCLEOPROTEIN 87F-RELATED"/>
    <property type="match status" value="1"/>
</dbReference>
<evidence type="ECO:0000256" key="3">
    <source>
        <dbReference type="SAM" id="MobiDB-lite"/>
    </source>
</evidence>
<evidence type="ECO:0000313" key="6">
    <source>
        <dbReference type="EMBL" id="KOO28764.1"/>
    </source>
</evidence>
<dbReference type="AlphaFoldDB" id="A0A0M0JQ93"/>
<dbReference type="PROSITE" id="PS50800">
    <property type="entry name" value="SAP"/>
    <property type="match status" value="1"/>
</dbReference>